<dbReference type="Pfam" id="PF00856">
    <property type="entry name" value="SET"/>
    <property type="match status" value="1"/>
</dbReference>
<evidence type="ECO:0000259" key="3">
    <source>
        <dbReference type="Pfam" id="PF00856"/>
    </source>
</evidence>
<dbReference type="InterPro" id="IPR046341">
    <property type="entry name" value="SET_dom_sf"/>
</dbReference>
<dbReference type="SUPFAM" id="SSF82199">
    <property type="entry name" value="SET domain"/>
    <property type="match status" value="1"/>
</dbReference>
<keyword evidence="5" id="KW-1185">Reference proteome</keyword>
<name>A0A2J8A269_9CHLO</name>
<keyword evidence="1" id="KW-0175">Coiled coil</keyword>
<sequence length="617" mass="65567">MLERLSDGFDIDCLADVRTFPDGLRGLTAAEHASSTALLTVPLSSTLAVMVEADGGSLTVVAPPELPPNVKKAFEACIDRVFNMVTLTCPGPTTGSGRSLRPTHQSRAVVSERVPAGRGAWYGPSGSNRNIHAAPPPPSFLSCLTVVADLIRDTQDYQLVILAVLLLWARKYGNEAWQEYCNAFLPPVNELSCLLNYSPGDLPALQLPQLMDEAGRQHDWARWVHSQWTSSTSGALRRLELADNLEDTTWALANVRSRAVEFPIGMSPGAAPLGPYRTAAAPHAPNRGPVIAVLAPLTDLANHSSDPNCVVQLTTDRSRVVLLPRRPVQAGEPLTVDYGYNRSSVELMADYGFVMAGNPFDGEVALTGADKLPPLDLQRLEAAARALQRQQEQWLDESAQEEGEAGAAMDADARPQAVRLGSGGEACFSGRLRAAVALLSPRVLVAGGAGSATFSTPATQRIVAGLHHKLVRHCSDSFPTTLEQDRQLLGDMRAGRVSGMTAGMSMELDPHTPTFPTQQPQQRQPQPAAQAQEAGQAAVASGPAGSGSRAGGTAAPTLTSPAASGSASPPASGPESRAVALRAGRRVGRLYAAVRARVEHKELLRVAEELLMEYGRR</sequence>
<dbReference type="InterPro" id="IPR001214">
    <property type="entry name" value="SET_dom"/>
</dbReference>
<feature type="compositionally biased region" description="Low complexity" evidence="2">
    <location>
        <begin position="551"/>
        <end position="577"/>
    </location>
</feature>
<evidence type="ECO:0000256" key="2">
    <source>
        <dbReference type="SAM" id="MobiDB-lite"/>
    </source>
</evidence>
<feature type="domain" description="SET" evidence="3">
    <location>
        <begin position="297"/>
        <end position="339"/>
    </location>
</feature>
<dbReference type="AlphaFoldDB" id="A0A2J8A269"/>
<dbReference type="OrthoDB" id="38008at2759"/>
<dbReference type="PANTHER" id="PTHR13271:SF154">
    <property type="entry name" value="GRIP DOMAIN-CONTAINING PROTEIN"/>
    <property type="match status" value="1"/>
</dbReference>
<dbReference type="CDD" id="cd10527">
    <property type="entry name" value="SET_LSMT"/>
    <property type="match status" value="1"/>
</dbReference>
<accession>A0A2J8A269</accession>
<dbReference type="Gene3D" id="3.90.1410.10">
    <property type="entry name" value="set domain protein methyltransferase, domain 1"/>
    <property type="match status" value="1"/>
</dbReference>
<reference evidence="4 5" key="1">
    <citation type="journal article" date="2017" name="Mol. Biol. Evol.">
        <title>The 4-celled Tetrabaena socialis nuclear genome reveals the essential components for genetic control of cell number at the origin of multicellularity in the volvocine lineage.</title>
        <authorList>
            <person name="Featherston J."/>
            <person name="Arakaki Y."/>
            <person name="Hanschen E.R."/>
            <person name="Ferris P.J."/>
            <person name="Michod R.E."/>
            <person name="Olson B.J.S.C."/>
            <person name="Nozaki H."/>
            <person name="Durand P.M."/>
        </authorList>
    </citation>
    <scope>NUCLEOTIDE SEQUENCE [LARGE SCALE GENOMIC DNA]</scope>
    <source>
        <strain evidence="4 5">NIES-571</strain>
    </source>
</reference>
<protein>
    <recommendedName>
        <fullName evidence="3">SET domain-containing protein</fullName>
    </recommendedName>
</protein>
<dbReference type="Proteomes" id="UP000236333">
    <property type="component" value="Unassembled WGS sequence"/>
</dbReference>
<comment type="caution">
    <text evidence="4">The sequence shown here is derived from an EMBL/GenBank/DDBJ whole genome shotgun (WGS) entry which is preliminary data.</text>
</comment>
<organism evidence="4 5">
    <name type="scientific">Tetrabaena socialis</name>
    <dbReference type="NCBI Taxonomy" id="47790"/>
    <lineage>
        <taxon>Eukaryota</taxon>
        <taxon>Viridiplantae</taxon>
        <taxon>Chlorophyta</taxon>
        <taxon>core chlorophytes</taxon>
        <taxon>Chlorophyceae</taxon>
        <taxon>CS clade</taxon>
        <taxon>Chlamydomonadales</taxon>
        <taxon>Tetrabaenaceae</taxon>
        <taxon>Tetrabaena</taxon>
    </lineage>
</organism>
<dbReference type="PANTHER" id="PTHR13271">
    <property type="entry name" value="UNCHARACTERIZED PUTATIVE METHYLTRANSFERASE"/>
    <property type="match status" value="1"/>
</dbReference>
<evidence type="ECO:0000313" key="4">
    <source>
        <dbReference type="EMBL" id="PNH06595.1"/>
    </source>
</evidence>
<dbReference type="EMBL" id="PGGS01000226">
    <property type="protein sequence ID" value="PNH06595.1"/>
    <property type="molecule type" value="Genomic_DNA"/>
</dbReference>
<dbReference type="GO" id="GO:0016279">
    <property type="term" value="F:protein-lysine N-methyltransferase activity"/>
    <property type="evidence" value="ECO:0007669"/>
    <property type="project" value="TreeGrafter"/>
</dbReference>
<feature type="region of interest" description="Disordered" evidence="2">
    <location>
        <begin position="503"/>
        <end position="577"/>
    </location>
</feature>
<feature type="compositionally biased region" description="Low complexity" evidence="2">
    <location>
        <begin position="511"/>
        <end position="543"/>
    </location>
</feature>
<evidence type="ECO:0000313" key="5">
    <source>
        <dbReference type="Proteomes" id="UP000236333"/>
    </source>
</evidence>
<feature type="coiled-coil region" evidence="1">
    <location>
        <begin position="377"/>
        <end position="404"/>
    </location>
</feature>
<gene>
    <name evidence="4" type="ORF">TSOC_007053</name>
</gene>
<evidence type="ECO:0000256" key="1">
    <source>
        <dbReference type="SAM" id="Coils"/>
    </source>
</evidence>
<proteinExistence type="predicted"/>
<dbReference type="InterPro" id="IPR050600">
    <property type="entry name" value="SETD3_SETD6_MTase"/>
</dbReference>